<sequence length="71" mass="7843">MHIGHIKYFQEAKEMGDVLVVTITPDRFVNKGPKRPVFNENLRAESIAALGVVDYISINEGSSAIETIKAL</sequence>
<keyword evidence="1" id="KW-0808">Transferase</keyword>
<dbReference type="GO" id="GO:0016779">
    <property type="term" value="F:nucleotidyltransferase activity"/>
    <property type="evidence" value="ECO:0007669"/>
    <property type="project" value="UniProtKB-KW"/>
</dbReference>
<reference evidence="4" key="1">
    <citation type="submission" date="2018-05" db="EMBL/GenBank/DDBJ databases">
        <authorList>
            <person name="Lanie J.A."/>
            <person name="Ng W.-L."/>
            <person name="Kazmierczak K.M."/>
            <person name="Andrzejewski T.M."/>
            <person name="Davidsen T.M."/>
            <person name="Wayne K.J."/>
            <person name="Tettelin H."/>
            <person name="Glass J.I."/>
            <person name="Rusch D."/>
            <person name="Podicherti R."/>
            <person name="Tsui H.-C.T."/>
            <person name="Winkler M.E."/>
        </authorList>
    </citation>
    <scope>NUCLEOTIDE SEQUENCE</scope>
</reference>
<feature type="non-terminal residue" evidence="4">
    <location>
        <position position="71"/>
    </location>
</feature>
<dbReference type="NCBIfam" id="TIGR00125">
    <property type="entry name" value="cyt_tran_rel"/>
    <property type="match status" value="1"/>
</dbReference>
<dbReference type="InterPro" id="IPR050385">
    <property type="entry name" value="Archaeal_FAD_synthase"/>
</dbReference>
<evidence type="ECO:0000256" key="1">
    <source>
        <dbReference type="ARBA" id="ARBA00022679"/>
    </source>
</evidence>
<keyword evidence="2" id="KW-0548">Nucleotidyltransferase</keyword>
<dbReference type="Pfam" id="PF01467">
    <property type="entry name" value="CTP_transf_like"/>
    <property type="match status" value="1"/>
</dbReference>
<dbReference type="SUPFAM" id="SSF52374">
    <property type="entry name" value="Nucleotidylyl transferase"/>
    <property type="match status" value="1"/>
</dbReference>
<dbReference type="InterPro" id="IPR014729">
    <property type="entry name" value="Rossmann-like_a/b/a_fold"/>
</dbReference>
<dbReference type="PANTHER" id="PTHR43793">
    <property type="entry name" value="FAD SYNTHASE"/>
    <property type="match status" value="1"/>
</dbReference>
<dbReference type="PANTHER" id="PTHR43793:SF1">
    <property type="entry name" value="FAD SYNTHASE"/>
    <property type="match status" value="1"/>
</dbReference>
<gene>
    <name evidence="4" type="ORF">METZ01_LOCUS302922</name>
</gene>
<name>A0A382MNL8_9ZZZZ</name>
<evidence type="ECO:0000256" key="2">
    <source>
        <dbReference type="ARBA" id="ARBA00022695"/>
    </source>
</evidence>
<dbReference type="EMBL" id="UINC01094651">
    <property type="protein sequence ID" value="SVC50068.1"/>
    <property type="molecule type" value="Genomic_DNA"/>
</dbReference>
<dbReference type="AlphaFoldDB" id="A0A382MNL8"/>
<accession>A0A382MNL8</accession>
<proteinExistence type="predicted"/>
<dbReference type="InterPro" id="IPR004821">
    <property type="entry name" value="Cyt_trans-like"/>
</dbReference>
<dbReference type="Gene3D" id="3.40.50.620">
    <property type="entry name" value="HUPs"/>
    <property type="match status" value="1"/>
</dbReference>
<feature type="domain" description="Cytidyltransferase-like" evidence="3">
    <location>
        <begin position="2"/>
        <end position="58"/>
    </location>
</feature>
<evidence type="ECO:0000259" key="3">
    <source>
        <dbReference type="Pfam" id="PF01467"/>
    </source>
</evidence>
<organism evidence="4">
    <name type="scientific">marine metagenome</name>
    <dbReference type="NCBI Taxonomy" id="408172"/>
    <lineage>
        <taxon>unclassified sequences</taxon>
        <taxon>metagenomes</taxon>
        <taxon>ecological metagenomes</taxon>
    </lineage>
</organism>
<protein>
    <recommendedName>
        <fullName evidence="3">Cytidyltransferase-like domain-containing protein</fullName>
    </recommendedName>
</protein>
<evidence type="ECO:0000313" key="4">
    <source>
        <dbReference type="EMBL" id="SVC50068.1"/>
    </source>
</evidence>